<comment type="caution">
    <text evidence="12">The sequence shown here is derived from an EMBL/GenBank/DDBJ whole genome shotgun (WGS) entry which is preliminary data.</text>
</comment>
<dbReference type="SUPFAM" id="SSF81665">
    <property type="entry name" value="Calcium ATPase, transmembrane domain M"/>
    <property type="match status" value="1"/>
</dbReference>
<dbReference type="PANTHER" id="PTHR43294:SF21">
    <property type="entry name" value="CATION TRANSPORTING ATPASE"/>
    <property type="match status" value="1"/>
</dbReference>
<dbReference type="SUPFAM" id="SSF81660">
    <property type="entry name" value="Metal cation-transporting ATPase, ATP-binding domain N"/>
    <property type="match status" value="1"/>
</dbReference>
<dbReference type="PRINTS" id="PR00120">
    <property type="entry name" value="HATPASE"/>
</dbReference>
<dbReference type="InterPro" id="IPR018303">
    <property type="entry name" value="ATPase_P-typ_P_site"/>
</dbReference>
<dbReference type="Gene3D" id="1.20.1110.10">
    <property type="entry name" value="Calcium-transporting ATPase, transmembrane domain"/>
    <property type="match status" value="1"/>
</dbReference>
<keyword evidence="8 10" id="KW-1133">Transmembrane helix</keyword>
<evidence type="ECO:0000256" key="6">
    <source>
        <dbReference type="ARBA" id="ARBA00022840"/>
    </source>
</evidence>
<evidence type="ECO:0000256" key="1">
    <source>
        <dbReference type="ARBA" id="ARBA00004651"/>
    </source>
</evidence>
<dbReference type="Pfam" id="PF00122">
    <property type="entry name" value="E1-E2_ATPase"/>
    <property type="match status" value="1"/>
</dbReference>
<dbReference type="PATRIC" id="fig|1618474.3.peg.820"/>
<dbReference type="Pfam" id="PF13246">
    <property type="entry name" value="Cation_ATPase"/>
    <property type="match status" value="1"/>
</dbReference>
<dbReference type="InterPro" id="IPR001757">
    <property type="entry name" value="P_typ_ATPase"/>
</dbReference>
<feature type="domain" description="Cation-transporting P-type ATPase N-terminal" evidence="11">
    <location>
        <begin position="5"/>
        <end position="61"/>
    </location>
</feature>
<evidence type="ECO:0000256" key="10">
    <source>
        <dbReference type="SAM" id="Phobius"/>
    </source>
</evidence>
<keyword evidence="9 10" id="KW-0472">Membrane</keyword>
<dbReference type="Gene3D" id="3.40.50.1000">
    <property type="entry name" value="HAD superfamily/HAD-like"/>
    <property type="match status" value="1"/>
</dbReference>
<feature type="transmembrane region" description="Helical" evidence="10">
    <location>
        <begin position="251"/>
        <end position="274"/>
    </location>
</feature>
<evidence type="ECO:0000256" key="8">
    <source>
        <dbReference type="ARBA" id="ARBA00022989"/>
    </source>
</evidence>
<evidence type="ECO:0000313" key="13">
    <source>
        <dbReference type="Proteomes" id="UP000034961"/>
    </source>
</evidence>
<dbReference type="SMART" id="SM00831">
    <property type="entry name" value="Cation_ATPase_N"/>
    <property type="match status" value="1"/>
</dbReference>
<organism evidence="12 13">
    <name type="scientific">Candidatus Roizmanbacteria bacterium GW2011_GWA1_41_13</name>
    <dbReference type="NCBI Taxonomy" id="1618474"/>
    <lineage>
        <taxon>Bacteria</taxon>
        <taxon>Candidatus Roizmaniibacteriota</taxon>
    </lineage>
</organism>
<evidence type="ECO:0000256" key="7">
    <source>
        <dbReference type="ARBA" id="ARBA00022967"/>
    </source>
</evidence>
<dbReference type="Pfam" id="PF00689">
    <property type="entry name" value="Cation_ATPase_C"/>
    <property type="match status" value="1"/>
</dbReference>
<keyword evidence="7" id="KW-1278">Translocase</keyword>
<keyword evidence="5" id="KW-0547">Nucleotide-binding</keyword>
<dbReference type="InterPro" id="IPR059000">
    <property type="entry name" value="ATPase_P-type_domA"/>
</dbReference>
<dbReference type="InterPro" id="IPR023298">
    <property type="entry name" value="ATPase_P-typ_TM_dom_sf"/>
</dbReference>
<dbReference type="GO" id="GO:0005886">
    <property type="term" value="C:plasma membrane"/>
    <property type="evidence" value="ECO:0007669"/>
    <property type="project" value="UniProtKB-SubCell"/>
</dbReference>
<proteinExistence type="inferred from homology"/>
<evidence type="ECO:0000256" key="2">
    <source>
        <dbReference type="ARBA" id="ARBA00005675"/>
    </source>
</evidence>
<dbReference type="InterPro" id="IPR036412">
    <property type="entry name" value="HAD-like_sf"/>
</dbReference>
<evidence type="ECO:0000259" key="11">
    <source>
        <dbReference type="SMART" id="SM00831"/>
    </source>
</evidence>
<dbReference type="SFLD" id="SFLDG00002">
    <property type="entry name" value="C1.7:_P-type_atpase_like"/>
    <property type="match status" value="1"/>
</dbReference>
<feature type="transmembrane region" description="Helical" evidence="10">
    <location>
        <begin position="217"/>
        <end position="239"/>
    </location>
</feature>
<dbReference type="PROSITE" id="PS00154">
    <property type="entry name" value="ATPASE_E1_E2"/>
    <property type="match status" value="1"/>
</dbReference>
<dbReference type="GO" id="GO:0016887">
    <property type="term" value="F:ATP hydrolysis activity"/>
    <property type="evidence" value="ECO:0007669"/>
    <property type="project" value="InterPro"/>
</dbReference>
<dbReference type="InterPro" id="IPR008250">
    <property type="entry name" value="ATPase_P-typ_transduc_dom_A_sf"/>
</dbReference>
<dbReference type="Pfam" id="PF00690">
    <property type="entry name" value="Cation_ATPase_N"/>
    <property type="match status" value="1"/>
</dbReference>
<dbReference type="EMBL" id="LCAN01000026">
    <property type="protein sequence ID" value="KKR92667.1"/>
    <property type="molecule type" value="Genomic_DNA"/>
</dbReference>
<dbReference type="GO" id="GO:0005524">
    <property type="term" value="F:ATP binding"/>
    <property type="evidence" value="ECO:0007669"/>
    <property type="project" value="UniProtKB-KW"/>
</dbReference>
<dbReference type="SFLD" id="SFLDS00003">
    <property type="entry name" value="Haloacid_Dehalogenase"/>
    <property type="match status" value="1"/>
</dbReference>
<keyword evidence="4 10" id="KW-0812">Transmembrane</keyword>
<keyword evidence="6" id="KW-0067">ATP-binding</keyword>
<sequence>MNEKRTGLSSVEVEKRLREFGTNELKDQNRTTASQIFFHQFKNFLVVLLFIAAGISLGVGEVLDAGIIILILLINIVLGFVQEFKAENAIASLKKLTTTNVRVIRNGEEQLVDSRFLVPGDIVHLGEGDKIPADAKILGSLRFEVNEAALTGESLPVSKSEKASDSNLVFMGTIVSAGRATVEITKTGSKTNFGSLAKSLSDIDKADSPLTHKITRLGIQVSVAALMMTATLFVVGLLQHLEFVEMLLTSISLLVAAVPEGLPAVITITLAVGLQRMAKQKAILRKLGAIEALGNTTVIATDKTGTLTENKMRVVTVWANEKTYHLAELGKIVKNATVHELIRCGIICNDAHISYAPQEGYTILGEQTEGSLLVLAKELGIDPETVKKGGALLDEFSFDQQKKVMSVFWEEMQSMMLYSKGAPEQILALSSYISLSGKQKKLTKADRDKINDAITDAAQKGLRVLALARRNVAKKFNTRESAEIELTFLGLVGIADPPRKDVKDVLQIAREAGIKTIMITGDNPLTATYIGREIGLIESDDCYVTGQQLAQMHDEELSDRLKTSSVFARTTPEDKYRIVKVLQRLGHSVTVTGDGVNDALALKQANVGVAMGITGTDVAKEVADMIITDDNFVSIVRAIREGRIIFDNIVKSITYLIACNLGEVLLIFIAIALGYPAPLLPVQILWVNLVTDGLPALSLAFDPGSSSIMKRQSYINGHYLLSKSNLLPILELGALTAFIPLAFYLIAIMTTTLESARTVTTRSENDIK</sequence>
<evidence type="ECO:0000256" key="9">
    <source>
        <dbReference type="ARBA" id="ARBA00023136"/>
    </source>
</evidence>
<dbReference type="InterPro" id="IPR023299">
    <property type="entry name" value="ATPase_P-typ_cyto_dom_N"/>
</dbReference>
<name>A0A0G0XXN8_9BACT</name>
<dbReference type="InterPro" id="IPR044492">
    <property type="entry name" value="P_typ_ATPase_HD_dom"/>
</dbReference>
<comment type="subcellular location">
    <subcellularLocation>
        <location evidence="1">Cell membrane</location>
        <topology evidence="1">Multi-pass membrane protein</topology>
    </subcellularLocation>
</comment>
<reference evidence="12 13" key="1">
    <citation type="journal article" date="2015" name="Nature">
        <title>rRNA introns, odd ribosomes, and small enigmatic genomes across a large radiation of phyla.</title>
        <authorList>
            <person name="Brown C.T."/>
            <person name="Hug L.A."/>
            <person name="Thomas B.C."/>
            <person name="Sharon I."/>
            <person name="Castelle C.J."/>
            <person name="Singh A."/>
            <person name="Wilkins M.J."/>
            <person name="Williams K.H."/>
            <person name="Banfield J.F."/>
        </authorList>
    </citation>
    <scope>NUCLEOTIDE SEQUENCE [LARGE SCALE GENOMIC DNA]</scope>
</reference>
<dbReference type="InterPro" id="IPR004014">
    <property type="entry name" value="ATPase_P-typ_cation-transptr_N"/>
</dbReference>
<feature type="transmembrane region" description="Helical" evidence="10">
    <location>
        <begin position="653"/>
        <end position="675"/>
    </location>
</feature>
<feature type="transmembrane region" description="Helical" evidence="10">
    <location>
        <begin position="726"/>
        <end position="747"/>
    </location>
</feature>
<evidence type="ECO:0000256" key="3">
    <source>
        <dbReference type="ARBA" id="ARBA00022475"/>
    </source>
</evidence>
<dbReference type="SUPFAM" id="SSF81653">
    <property type="entry name" value="Calcium ATPase, transduction domain A"/>
    <property type="match status" value="1"/>
</dbReference>
<dbReference type="SFLD" id="SFLDF00027">
    <property type="entry name" value="p-type_atpase"/>
    <property type="match status" value="1"/>
</dbReference>
<keyword evidence="3" id="KW-1003">Cell membrane</keyword>
<gene>
    <name evidence="12" type="ORF">UU41_C0026G0020</name>
</gene>
<accession>A0A0G0XXN8</accession>
<dbReference type="Gene3D" id="3.40.1110.10">
    <property type="entry name" value="Calcium-transporting ATPase, cytoplasmic domain N"/>
    <property type="match status" value="1"/>
</dbReference>
<dbReference type="SUPFAM" id="SSF56784">
    <property type="entry name" value="HAD-like"/>
    <property type="match status" value="1"/>
</dbReference>
<dbReference type="InterPro" id="IPR050510">
    <property type="entry name" value="Cation_transp_ATPase_P-type"/>
</dbReference>
<protein>
    <submittedName>
        <fullName evidence="12">Calcium-translocating P-type ATPase, PMCA-type</fullName>
    </submittedName>
</protein>
<feature type="transmembrane region" description="Helical" evidence="10">
    <location>
        <begin position="41"/>
        <end position="59"/>
    </location>
</feature>
<dbReference type="AlphaFoldDB" id="A0A0G0XXN8"/>
<dbReference type="InterPro" id="IPR023214">
    <property type="entry name" value="HAD_sf"/>
</dbReference>
<dbReference type="Proteomes" id="UP000034961">
    <property type="component" value="Unassembled WGS sequence"/>
</dbReference>
<dbReference type="NCBIfam" id="TIGR01494">
    <property type="entry name" value="ATPase_P-type"/>
    <property type="match status" value="2"/>
</dbReference>
<evidence type="ECO:0000256" key="5">
    <source>
        <dbReference type="ARBA" id="ARBA00022741"/>
    </source>
</evidence>
<dbReference type="PRINTS" id="PR00119">
    <property type="entry name" value="CATATPASE"/>
</dbReference>
<dbReference type="Pfam" id="PF08282">
    <property type="entry name" value="Hydrolase_3"/>
    <property type="match status" value="1"/>
</dbReference>
<comment type="similarity">
    <text evidence="2">Belongs to the cation transport ATPase (P-type) (TC 3.A.3) family. Type IIA subfamily.</text>
</comment>
<dbReference type="PANTHER" id="PTHR43294">
    <property type="entry name" value="SODIUM/POTASSIUM-TRANSPORTING ATPASE SUBUNIT ALPHA"/>
    <property type="match status" value="1"/>
</dbReference>
<dbReference type="InterPro" id="IPR006068">
    <property type="entry name" value="ATPase_P-typ_cation-transptr_C"/>
</dbReference>
<evidence type="ECO:0000256" key="4">
    <source>
        <dbReference type="ARBA" id="ARBA00022692"/>
    </source>
</evidence>
<dbReference type="Gene3D" id="2.70.150.10">
    <property type="entry name" value="Calcium-transporting ATPase, cytoplasmic transduction domain A"/>
    <property type="match status" value="1"/>
</dbReference>
<feature type="transmembrane region" description="Helical" evidence="10">
    <location>
        <begin position="65"/>
        <end position="84"/>
    </location>
</feature>
<evidence type="ECO:0000313" key="12">
    <source>
        <dbReference type="EMBL" id="KKR92667.1"/>
    </source>
</evidence>